<evidence type="ECO:0000256" key="1">
    <source>
        <dbReference type="SAM" id="MobiDB-lite"/>
    </source>
</evidence>
<dbReference type="EMBL" id="FOMH01000007">
    <property type="protein sequence ID" value="SFD38960.1"/>
    <property type="molecule type" value="Genomic_DNA"/>
</dbReference>
<sequence>MTIKPLLLSAFFLILLSACNKKESAKSQKQDLSKNATVETDSLSEGEETPRKESINLFTVMPKDSSDIAFVSLSDIYPVGDEKDTLALPNIEKLGKHDAQYFAFSKNYRKRFLSKTNITETDSVFIYDYAKNKLASFLVKNLKTVAMLNGYSSEEDWPYHNYDFMIGFEINKKNLNGFSEYYRDALVYVGKENPFSKEGLKPISWKKIAQKEYPSKSLKKEDQNTLKGTTVGNTYSYKTSSYQYFLQDYLDSHKIIYARRLLVTDSKTKEIIIEKLYSQSEGTSPTPLNYENGDDVVEQYTGKLFRNKPEVVFGFLYESFGCPAISIIDKSNEEIYLQCDNRH</sequence>
<dbReference type="STRING" id="739143.SAMN05216297_107207"/>
<keyword evidence="3" id="KW-1185">Reference proteome</keyword>
<feature type="region of interest" description="Disordered" evidence="1">
    <location>
        <begin position="28"/>
        <end position="50"/>
    </location>
</feature>
<organism evidence="2 3">
    <name type="scientific">Flavobacterium phragmitis</name>
    <dbReference type="NCBI Taxonomy" id="739143"/>
    <lineage>
        <taxon>Bacteria</taxon>
        <taxon>Pseudomonadati</taxon>
        <taxon>Bacteroidota</taxon>
        <taxon>Flavobacteriia</taxon>
        <taxon>Flavobacteriales</taxon>
        <taxon>Flavobacteriaceae</taxon>
        <taxon>Flavobacterium</taxon>
    </lineage>
</organism>
<dbReference type="AlphaFoldDB" id="A0A1I1S7K9"/>
<dbReference type="Proteomes" id="UP000199672">
    <property type="component" value="Unassembled WGS sequence"/>
</dbReference>
<evidence type="ECO:0000313" key="3">
    <source>
        <dbReference type="Proteomes" id="UP000199672"/>
    </source>
</evidence>
<accession>A0A1I1S7K9</accession>
<gene>
    <name evidence="2" type="ORF">SAMN05216297_107207</name>
</gene>
<protein>
    <submittedName>
        <fullName evidence="2">Uncharacterized protein</fullName>
    </submittedName>
</protein>
<evidence type="ECO:0000313" key="2">
    <source>
        <dbReference type="EMBL" id="SFD38960.1"/>
    </source>
</evidence>
<proteinExistence type="predicted"/>
<dbReference type="OrthoDB" id="7069376at2"/>
<name>A0A1I1S7K9_9FLAO</name>
<reference evidence="3" key="1">
    <citation type="submission" date="2016-10" db="EMBL/GenBank/DDBJ databases">
        <authorList>
            <person name="Varghese N."/>
            <person name="Submissions S."/>
        </authorList>
    </citation>
    <scope>NUCLEOTIDE SEQUENCE [LARGE SCALE GENOMIC DNA]</scope>
    <source>
        <strain evidence="3">CGMCC 1.10370</strain>
    </source>
</reference>
<dbReference type="RefSeq" id="WP_091494631.1">
    <property type="nucleotide sequence ID" value="NZ_FOMH01000007.1"/>
</dbReference>
<dbReference type="PROSITE" id="PS51257">
    <property type="entry name" value="PROKAR_LIPOPROTEIN"/>
    <property type="match status" value="1"/>
</dbReference>